<accession>E9DQX4</accession>
<proteinExistence type="predicted"/>
<evidence type="ECO:0000313" key="1">
    <source>
        <dbReference type="EMBL" id="EFY93652.1"/>
    </source>
</evidence>
<reference evidence="1 2" key="1">
    <citation type="journal article" date="2011" name="PLoS Genet.">
        <title>Genome sequencing and comparative transcriptomics of the model entomopathogenic fungi Metarhizium anisopliae and M. acridum.</title>
        <authorList>
            <person name="Gao Q."/>
            <person name="Jin K."/>
            <person name="Ying S.H."/>
            <person name="Zhang Y."/>
            <person name="Xiao G."/>
            <person name="Shang Y."/>
            <person name="Duan Z."/>
            <person name="Hu X."/>
            <person name="Xie X.Q."/>
            <person name="Zhou G."/>
            <person name="Peng G."/>
            <person name="Luo Z."/>
            <person name="Huang W."/>
            <person name="Wang B."/>
            <person name="Fang W."/>
            <person name="Wang S."/>
            <person name="Zhong Y."/>
            <person name="Ma L.J."/>
            <person name="St Leger R.J."/>
            <person name="Zhao G.P."/>
            <person name="Pei Y."/>
            <person name="Feng M.G."/>
            <person name="Xia Y."/>
            <person name="Wang C."/>
        </authorList>
    </citation>
    <scope>NUCLEOTIDE SEQUENCE [LARGE SCALE GENOMIC DNA]</scope>
    <source>
        <strain evidence="1 2">CQMa 102</strain>
    </source>
</reference>
<dbReference type="GeneID" id="19244454"/>
<dbReference type="Proteomes" id="UP000002499">
    <property type="component" value="Unassembled WGS sequence"/>
</dbReference>
<dbReference type="InterPro" id="IPR042104">
    <property type="entry name" value="PKS_dehydratase_sf"/>
</dbReference>
<dbReference type="KEGG" id="maw:19244454"/>
<dbReference type="InParanoid" id="E9DQX4"/>
<dbReference type="RefSeq" id="XP_007806483.1">
    <property type="nucleotide sequence ID" value="XM_007808292.1"/>
</dbReference>
<evidence type="ECO:0000313" key="2">
    <source>
        <dbReference type="Proteomes" id="UP000002499"/>
    </source>
</evidence>
<dbReference type="EMBL" id="GL698470">
    <property type="protein sequence ID" value="EFY93652.1"/>
    <property type="molecule type" value="Genomic_DNA"/>
</dbReference>
<dbReference type="Gene3D" id="3.10.129.110">
    <property type="entry name" value="Polyketide synthase dehydratase"/>
    <property type="match status" value="1"/>
</dbReference>
<protein>
    <submittedName>
        <fullName evidence="1">Polyketide synthase, putative</fullName>
    </submittedName>
</protein>
<gene>
    <name evidence="1" type="ORF">MAC_00143</name>
</gene>
<sequence length="203" mass="22437">MTSGEIETKHSQQHVIVPSVQGHCKTTLQRTISETIGPDELSVTFSSDLRDQHLRAAVRGHAVADVEICSSSLLLNMALSAAQYAYIKNANSQKMPVPLTFHNCYFHRGVALTEKPQIVQVTVTLTPSTKTTDIQYHCRTSDEYYEIGACQVALESASKPDQASFLVRSRMAALKAPANHRLGKRAVDRLFDNVVRNVNTIRG</sequence>
<name>E9DQX4_METAQ</name>
<dbReference type="AlphaFoldDB" id="E9DQX4"/>
<keyword evidence="2" id="KW-1185">Reference proteome</keyword>
<organism evidence="2">
    <name type="scientific">Metarhizium acridum (strain CQMa 102)</name>
    <dbReference type="NCBI Taxonomy" id="655827"/>
    <lineage>
        <taxon>Eukaryota</taxon>
        <taxon>Fungi</taxon>
        <taxon>Dikarya</taxon>
        <taxon>Ascomycota</taxon>
        <taxon>Pezizomycotina</taxon>
        <taxon>Sordariomycetes</taxon>
        <taxon>Hypocreomycetidae</taxon>
        <taxon>Hypocreales</taxon>
        <taxon>Clavicipitaceae</taxon>
        <taxon>Metarhizium</taxon>
    </lineage>
</organism>
<dbReference type="HOGENOM" id="CLU_1349228_0_0_1"/>